<name>A0A4Y2LA74_ARAVE</name>
<evidence type="ECO:0000313" key="1">
    <source>
        <dbReference type="EMBL" id="GBN11130.1"/>
    </source>
</evidence>
<dbReference type="Proteomes" id="UP000499080">
    <property type="component" value="Unassembled WGS sequence"/>
</dbReference>
<dbReference type="AlphaFoldDB" id="A0A4Y2LA74"/>
<organism evidence="1 2">
    <name type="scientific">Araneus ventricosus</name>
    <name type="common">Orbweaver spider</name>
    <name type="synonym">Epeira ventricosa</name>
    <dbReference type="NCBI Taxonomy" id="182803"/>
    <lineage>
        <taxon>Eukaryota</taxon>
        <taxon>Metazoa</taxon>
        <taxon>Ecdysozoa</taxon>
        <taxon>Arthropoda</taxon>
        <taxon>Chelicerata</taxon>
        <taxon>Arachnida</taxon>
        <taxon>Araneae</taxon>
        <taxon>Araneomorphae</taxon>
        <taxon>Entelegynae</taxon>
        <taxon>Araneoidea</taxon>
        <taxon>Araneidae</taxon>
        <taxon>Araneus</taxon>
    </lineage>
</organism>
<accession>A0A4Y2LA74</accession>
<evidence type="ECO:0000313" key="2">
    <source>
        <dbReference type="Proteomes" id="UP000499080"/>
    </source>
</evidence>
<keyword evidence="2" id="KW-1185">Reference proteome</keyword>
<proteinExistence type="predicted"/>
<gene>
    <name evidence="1" type="ORF">AVEN_91328_1</name>
</gene>
<reference evidence="1 2" key="1">
    <citation type="journal article" date="2019" name="Sci. Rep.">
        <title>Orb-weaving spider Araneus ventricosus genome elucidates the spidroin gene catalogue.</title>
        <authorList>
            <person name="Kono N."/>
            <person name="Nakamura H."/>
            <person name="Ohtoshi R."/>
            <person name="Moran D.A.P."/>
            <person name="Shinohara A."/>
            <person name="Yoshida Y."/>
            <person name="Fujiwara M."/>
            <person name="Mori M."/>
            <person name="Tomita M."/>
            <person name="Arakawa K."/>
        </authorList>
    </citation>
    <scope>NUCLEOTIDE SEQUENCE [LARGE SCALE GENOMIC DNA]</scope>
</reference>
<protein>
    <submittedName>
        <fullName evidence="1">Uncharacterized protein</fullName>
    </submittedName>
</protein>
<comment type="caution">
    <text evidence="1">The sequence shown here is derived from an EMBL/GenBank/DDBJ whole genome shotgun (WGS) entry which is preliminary data.</text>
</comment>
<sequence>MCRSVRYPNEIPAQTMMLPRGMRDVLGPIACALFPPDPYTLISSGCMANLDSSVNITLPQSDTVQFTFWRNHFNRAPLDWTNKGTQTRGTRVYRPFMCSLRRTVVADIVLSMAAATIDVTRVEVDRRFRLATQQQYIDLPRAEGTTYLLRYPKHVTASTSHTAGIETQTVKALFQRRVARPNLKSIEIRTCGLWSVECEQSCHSYGACLCKYLGSDRVRGCIGAVWPLYVPLMRELFTATTRETTDALTSPRAISILPVSTTGNNANRGRNSWKDRPLERSFTVARLIRRGHDLEISIRDETWPISRIPLGCSPINLKKMQ</sequence>
<dbReference type="EMBL" id="BGPR01005541">
    <property type="protein sequence ID" value="GBN11130.1"/>
    <property type="molecule type" value="Genomic_DNA"/>
</dbReference>